<feature type="compositionally biased region" description="Basic and acidic residues" evidence="1">
    <location>
        <begin position="22"/>
        <end position="43"/>
    </location>
</feature>
<evidence type="ECO:0000256" key="1">
    <source>
        <dbReference type="SAM" id="MobiDB-lite"/>
    </source>
</evidence>
<evidence type="ECO:0000313" key="2">
    <source>
        <dbReference type="EMBL" id="KAK6634413.1"/>
    </source>
</evidence>
<dbReference type="EMBL" id="JAWJWE010000005">
    <property type="protein sequence ID" value="KAK6634413.1"/>
    <property type="molecule type" value="Genomic_DNA"/>
</dbReference>
<reference evidence="2 3" key="1">
    <citation type="submission" date="2023-10" db="EMBL/GenBank/DDBJ databases">
        <title>Genomes of two closely related lineages of the louse Polyplax serrata with different host specificities.</title>
        <authorList>
            <person name="Martinu J."/>
            <person name="Tarabai H."/>
            <person name="Stefka J."/>
            <person name="Hypsa V."/>
        </authorList>
    </citation>
    <scope>NUCLEOTIDE SEQUENCE [LARGE SCALE GENOMIC DNA]</scope>
    <source>
        <strain evidence="2">HR10_N</strain>
    </source>
</reference>
<sequence length="83" mass="9298">MKETHCHPPVTVLPIEGLHESSEYSARRVRERERVPAKPARKDKTIKRKKKQARENFLKAPPFLPVGTPRAVTDGKDGGSQVG</sequence>
<feature type="region of interest" description="Disordered" evidence="1">
    <location>
        <begin position="22"/>
        <end position="83"/>
    </location>
</feature>
<name>A0AAN8PJU3_POLSC</name>
<dbReference type="Proteomes" id="UP001372834">
    <property type="component" value="Unassembled WGS sequence"/>
</dbReference>
<protein>
    <submittedName>
        <fullName evidence="2">Uncharacterized protein</fullName>
    </submittedName>
</protein>
<accession>A0AAN8PJU3</accession>
<organism evidence="2 3">
    <name type="scientific">Polyplax serrata</name>
    <name type="common">Common mouse louse</name>
    <dbReference type="NCBI Taxonomy" id="468196"/>
    <lineage>
        <taxon>Eukaryota</taxon>
        <taxon>Metazoa</taxon>
        <taxon>Ecdysozoa</taxon>
        <taxon>Arthropoda</taxon>
        <taxon>Hexapoda</taxon>
        <taxon>Insecta</taxon>
        <taxon>Pterygota</taxon>
        <taxon>Neoptera</taxon>
        <taxon>Paraneoptera</taxon>
        <taxon>Psocodea</taxon>
        <taxon>Troctomorpha</taxon>
        <taxon>Phthiraptera</taxon>
        <taxon>Anoplura</taxon>
        <taxon>Polyplacidae</taxon>
        <taxon>Polyplax</taxon>
    </lineage>
</organism>
<proteinExistence type="predicted"/>
<comment type="caution">
    <text evidence="2">The sequence shown here is derived from an EMBL/GenBank/DDBJ whole genome shotgun (WGS) entry which is preliminary data.</text>
</comment>
<dbReference type="AlphaFoldDB" id="A0AAN8PJU3"/>
<gene>
    <name evidence="2" type="ORF">RUM43_011814</name>
</gene>
<evidence type="ECO:0000313" key="3">
    <source>
        <dbReference type="Proteomes" id="UP001372834"/>
    </source>
</evidence>